<dbReference type="Gene3D" id="3.40.30.10">
    <property type="entry name" value="Glutaredoxin"/>
    <property type="match status" value="1"/>
</dbReference>
<evidence type="ECO:0000256" key="1">
    <source>
        <dbReference type="ARBA" id="ARBA00011738"/>
    </source>
</evidence>
<dbReference type="PANTHER" id="PTHR43969">
    <property type="entry name" value="GLUTATHIONE S TRANSFERASE D10, ISOFORM A-RELATED"/>
    <property type="match status" value="1"/>
</dbReference>
<dbReference type="EMBL" id="OE002422">
    <property type="protein sequence ID" value="CAD7458693.1"/>
    <property type="molecule type" value="Genomic_DNA"/>
</dbReference>
<accession>A0A7R9IHW5</accession>
<dbReference type="AlphaFoldDB" id="A0A7R9IHW5"/>
<sequence length="308" mass="35018">MGIWMVRFRPTGDVVDAARIRRVTVQSERCPVCILEHVLLRFCSVLSVTLSLHHRANVPSRDPSHAHPRDWNSETFQWSSSPPDDPRMTHCISRLLQETIDMTIDFYYTPGSAPCRIVLLTAKAVGVNLNLKLINLFTGEHLKPEYIKLNPQHTVPTLNDNGFVLTESRAIAGYLVDQYGKNDSLYPKDPKKRALVDQKLYFDIGTLCQRFGDYYYPIAFGGAPSDSEKLKKLEEAFGFLDKFLEGCRSTGDSRGSKSEMIFGFGLCKYHNVNKWFAKCKKSIAGYEELNQSGLLQIKEIFDKNNPKK</sequence>
<dbReference type="SFLD" id="SFLDG01153">
    <property type="entry name" value="Main.4:_Theta-like"/>
    <property type="match status" value="1"/>
</dbReference>
<dbReference type="Pfam" id="PF02798">
    <property type="entry name" value="GST_N"/>
    <property type="match status" value="1"/>
</dbReference>
<dbReference type="PROSITE" id="PS50405">
    <property type="entry name" value="GST_CTER"/>
    <property type="match status" value="1"/>
</dbReference>
<feature type="domain" description="GST C-terminal" evidence="4">
    <location>
        <begin position="189"/>
        <end position="308"/>
    </location>
</feature>
<dbReference type="PANTHER" id="PTHR43969:SF9">
    <property type="entry name" value="GLUTATHIONE S TRANSFERASE D10, ISOFORM A-RELATED"/>
    <property type="match status" value="1"/>
</dbReference>
<reference evidence="5" key="1">
    <citation type="submission" date="2020-11" db="EMBL/GenBank/DDBJ databases">
        <authorList>
            <person name="Tran Van P."/>
        </authorList>
    </citation>
    <scope>NUCLEOTIDE SEQUENCE</scope>
</reference>
<dbReference type="InterPro" id="IPR010987">
    <property type="entry name" value="Glutathione-S-Trfase_C-like"/>
</dbReference>
<evidence type="ECO:0000256" key="2">
    <source>
        <dbReference type="SAM" id="MobiDB-lite"/>
    </source>
</evidence>
<dbReference type="InterPro" id="IPR004045">
    <property type="entry name" value="Glutathione_S-Trfase_N"/>
</dbReference>
<evidence type="ECO:0008006" key="6">
    <source>
        <dbReference type="Google" id="ProtNLM"/>
    </source>
</evidence>
<dbReference type="Gene3D" id="1.20.1050.10">
    <property type="match status" value="2"/>
</dbReference>
<evidence type="ECO:0000313" key="5">
    <source>
        <dbReference type="EMBL" id="CAD7458693.1"/>
    </source>
</evidence>
<dbReference type="SUPFAM" id="SSF47616">
    <property type="entry name" value="GST C-terminal domain-like"/>
    <property type="match status" value="1"/>
</dbReference>
<feature type="region of interest" description="Disordered" evidence="2">
    <location>
        <begin position="57"/>
        <end position="84"/>
    </location>
</feature>
<evidence type="ECO:0000259" key="3">
    <source>
        <dbReference type="PROSITE" id="PS50404"/>
    </source>
</evidence>
<proteinExistence type="predicted"/>
<comment type="subunit">
    <text evidence="1">Homodimer.</text>
</comment>
<feature type="domain" description="GST N-terminal" evidence="3">
    <location>
        <begin position="102"/>
        <end position="183"/>
    </location>
</feature>
<dbReference type="SFLD" id="SFLDS00019">
    <property type="entry name" value="Glutathione_Transferase_(cytos"/>
    <property type="match status" value="1"/>
</dbReference>
<feature type="compositionally biased region" description="Basic and acidic residues" evidence="2">
    <location>
        <begin position="62"/>
        <end position="72"/>
    </location>
</feature>
<dbReference type="CDD" id="cd03045">
    <property type="entry name" value="GST_N_Delta_Epsilon"/>
    <property type="match status" value="1"/>
</dbReference>
<dbReference type="GO" id="GO:0004364">
    <property type="term" value="F:glutathione transferase activity"/>
    <property type="evidence" value="ECO:0007669"/>
    <property type="project" value="TreeGrafter"/>
</dbReference>
<gene>
    <name evidence="5" type="ORF">TTEB3V08_LOCUS6667</name>
</gene>
<dbReference type="CDD" id="cd03177">
    <property type="entry name" value="GST_C_Delta_Epsilon"/>
    <property type="match status" value="1"/>
</dbReference>
<feature type="compositionally biased region" description="Polar residues" evidence="2">
    <location>
        <begin position="73"/>
        <end position="82"/>
    </location>
</feature>
<dbReference type="InterPro" id="IPR040079">
    <property type="entry name" value="Glutathione_S-Trfase"/>
</dbReference>
<protein>
    <recommendedName>
        <fullName evidence="6">Glutathione S-transferase</fullName>
    </recommendedName>
</protein>
<dbReference type="InterPro" id="IPR036249">
    <property type="entry name" value="Thioredoxin-like_sf"/>
</dbReference>
<name>A0A7R9IHW5_9NEOP</name>
<dbReference type="SFLD" id="SFLDG00358">
    <property type="entry name" value="Main_(cytGST)"/>
    <property type="match status" value="1"/>
</dbReference>
<dbReference type="FunFam" id="3.40.30.10:FF:000034">
    <property type="entry name" value="glutathione S-transferase 1"/>
    <property type="match status" value="1"/>
</dbReference>
<dbReference type="GO" id="GO:0006749">
    <property type="term" value="P:glutathione metabolic process"/>
    <property type="evidence" value="ECO:0007669"/>
    <property type="project" value="TreeGrafter"/>
</dbReference>
<evidence type="ECO:0000259" key="4">
    <source>
        <dbReference type="PROSITE" id="PS50405"/>
    </source>
</evidence>
<dbReference type="SUPFAM" id="SSF52833">
    <property type="entry name" value="Thioredoxin-like"/>
    <property type="match status" value="1"/>
</dbReference>
<organism evidence="5">
    <name type="scientific">Timema tahoe</name>
    <dbReference type="NCBI Taxonomy" id="61484"/>
    <lineage>
        <taxon>Eukaryota</taxon>
        <taxon>Metazoa</taxon>
        <taxon>Ecdysozoa</taxon>
        <taxon>Arthropoda</taxon>
        <taxon>Hexapoda</taxon>
        <taxon>Insecta</taxon>
        <taxon>Pterygota</taxon>
        <taxon>Neoptera</taxon>
        <taxon>Polyneoptera</taxon>
        <taxon>Phasmatodea</taxon>
        <taxon>Timematodea</taxon>
        <taxon>Timematoidea</taxon>
        <taxon>Timematidae</taxon>
        <taxon>Timema</taxon>
    </lineage>
</organism>
<dbReference type="PROSITE" id="PS50404">
    <property type="entry name" value="GST_NTER"/>
    <property type="match status" value="1"/>
</dbReference>
<dbReference type="InterPro" id="IPR036282">
    <property type="entry name" value="Glutathione-S-Trfase_C_sf"/>
</dbReference>